<evidence type="ECO:0000313" key="1">
    <source>
        <dbReference type="EMBL" id="RJX40962.1"/>
    </source>
</evidence>
<protein>
    <submittedName>
        <fullName evidence="1">XRE family transcriptional regulator</fullName>
    </submittedName>
</protein>
<sequence length="84" mass="9539">MRYVEMLNEAISKNNLSLSEITNRLEDMNVKIDRSYLSKLRSGNKPPASDRVNEALAQVLNVDPLKLKVAAYHEKIPSDVLEKL</sequence>
<dbReference type="Gene3D" id="1.10.260.40">
    <property type="entry name" value="lambda repressor-like DNA-binding domains"/>
    <property type="match status" value="1"/>
</dbReference>
<dbReference type="InterPro" id="IPR001387">
    <property type="entry name" value="Cro/C1-type_HTH"/>
</dbReference>
<reference evidence="1 2" key="1">
    <citation type="submission" date="2018-09" db="EMBL/GenBank/DDBJ databases">
        <title>Paenibacillus aracenensis nov. sp. isolated from a cave in southern Spain.</title>
        <authorList>
            <person name="Jurado V."/>
            <person name="Gutierrez-Patricio S."/>
            <person name="Gonzalez-Pimentel J.L."/>
            <person name="Miller A.Z."/>
            <person name="Laiz L."/>
            <person name="Saiz-Jimenez C."/>
        </authorList>
    </citation>
    <scope>NUCLEOTIDE SEQUENCE [LARGE SCALE GENOMIC DNA]</scope>
    <source>
        <strain evidence="1 2">JCM 19203</strain>
    </source>
</reference>
<dbReference type="RefSeq" id="WP_120107008.1">
    <property type="nucleotide sequence ID" value="NZ_QXQB01000001.1"/>
</dbReference>
<organism evidence="1 2">
    <name type="scientific">Paenibacillus pinisoli</name>
    <dbReference type="NCBI Taxonomy" id="1276110"/>
    <lineage>
        <taxon>Bacteria</taxon>
        <taxon>Bacillati</taxon>
        <taxon>Bacillota</taxon>
        <taxon>Bacilli</taxon>
        <taxon>Bacillales</taxon>
        <taxon>Paenibacillaceae</taxon>
        <taxon>Paenibacillus</taxon>
    </lineage>
</organism>
<proteinExistence type="predicted"/>
<dbReference type="AlphaFoldDB" id="A0A3A6PGP2"/>
<dbReference type="GO" id="GO:0003677">
    <property type="term" value="F:DNA binding"/>
    <property type="evidence" value="ECO:0007669"/>
    <property type="project" value="InterPro"/>
</dbReference>
<comment type="caution">
    <text evidence="1">The sequence shown here is derived from an EMBL/GenBank/DDBJ whole genome shotgun (WGS) entry which is preliminary data.</text>
</comment>
<name>A0A3A6PGP2_9BACL</name>
<dbReference type="OrthoDB" id="2651434at2"/>
<dbReference type="InterPro" id="IPR010982">
    <property type="entry name" value="Lambda_DNA-bd_dom_sf"/>
</dbReference>
<evidence type="ECO:0000313" key="2">
    <source>
        <dbReference type="Proteomes" id="UP000267798"/>
    </source>
</evidence>
<dbReference type="Proteomes" id="UP000267798">
    <property type="component" value="Unassembled WGS sequence"/>
</dbReference>
<gene>
    <name evidence="1" type="ORF">D3P09_02790</name>
</gene>
<dbReference type="CDD" id="cd00093">
    <property type="entry name" value="HTH_XRE"/>
    <property type="match status" value="1"/>
</dbReference>
<dbReference type="EMBL" id="QXQB01000001">
    <property type="protein sequence ID" value="RJX40962.1"/>
    <property type="molecule type" value="Genomic_DNA"/>
</dbReference>
<accession>A0A3A6PGP2</accession>
<keyword evidence="2" id="KW-1185">Reference proteome</keyword>